<evidence type="ECO:0000313" key="2">
    <source>
        <dbReference type="EMBL" id="WAR06151.1"/>
    </source>
</evidence>
<protein>
    <recommendedName>
        <fullName evidence="4">Secreted protein</fullName>
    </recommendedName>
</protein>
<proteinExistence type="predicted"/>
<organism evidence="2 3">
    <name type="scientific">Mya arenaria</name>
    <name type="common">Soft-shell clam</name>
    <dbReference type="NCBI Taxonomy" id="6604"/>
    <lineage>
        <taxon>Eukaryota</taxon>
        <taxon>Metazoa</taxon>
        <taxon>Spiralia</taxon>
        <taxon>Lophotrochozoa</taxon>
        <taxon>Mollusca</taxon>
        <taxon>Bivalvia</taxon>
        <taxon>Autobranchia</taxon>
        <taxon>Heteroconchia</taxon>
        <taxon>Euheterodonta</taxon>
        <taxon>Imparidentia</taxon>
        <taxon>Neoheterodontei</taxon>
        <taxon>Myida</taxon>
        <taxon>Myoidea</taxon>
        <taxon>Myidae</taxon>
        <taxon>Mya</taxon>
    </lineage>
</organism>
<evidence type="ECO:0000256" key="1">
    <source>
        <dbReference type="SAM" id="MobiDB-lite"/>
    </source>
</evidence>
<evidence type="ECO:0008006" key="4">
    <source>
        <dbReference type="Google" id="ProtNLM"/>
    </source>
</evidence>
<evidence type="ECO:0000313" key="3">
    <source>
        <dbReference type="Proteomes" id="UP001164746"/>
    </source>
</evidence>
<feature type="compositionally biased region" description="Polar residues" evidence="1">
    <location>
        <begin position="83"/>
        <end position="95"/>
    </location>
</feature>
<gene>
    <name evidence="2" type="ORF">MAR_021520</name>
</gene>
<dbReference type="EMBL" id="CP111016">
    <property type="protein sequence ID" value="WAR06151.1"/>
    <property type="molecule type" value="Genomic_DNA"/>
</dbReference>
<keyword evidence="3" id="KW-1185">Reference proteome</keyword>
<name>A0ABY7EBW2_MYAAR</name>
<reference evidence="2" key="1">
    <citation type="submission" date="2022-11" db="EMBL/GenBank/DDBJ databases">
        <title>Centuries of genome instability and evolution in soft-shell clam transmissible cancer (bioRxiv).</title>
        <authorList>
            <person name="Hart S.F.M."/>
            <person name="Yonemitsu M.A."/>
            <person name="Giersch R.M."/>
            <person name="Beal B.F."/>
            <person name="Arriagada G."/>
            <person name="Davis B.W."/>
            <person name="Ostrander E.A."/>
            <person name="Goff S.P."/>
            <person name="Metzger M.J."/>
        </authorList>
    </citation>
    <scope>NUCLEOTIDE SEQUENCE</scope>
    <source>
        <strain evidence="2">MELC-2E11</strain>
        <tissue evidence="2">Siphon/mantle</tissue>
    </source>
</reference>
<accession>A0ABY7EBW2</accession>
<sequence length="102" mass="11101">MFFRQKRVKLAVANVLCAAIALCVSLLVGHVTSTSVRQRKRLPPLLAKIVAMTCYSTQGDGLLKPPSRPENAPTTGDETCTLFSHNNAKTSNNPVAYNENEN</sequence>
<feature type="region of interest" description="Disordered" evidence="1">
    <location>
        <begin position="83"/>
        <end position="102"/>
    </location>
</feature>
<dbReference type="Proteomes" id="UP001164746">
    <property type="component" value="Chromosome 5"/>
</dbReference>